<dbReference type="PROSITE" id="PS50929">
    <property type="entry name" value="ABC_TM1F"/>
    <property type="match status" value="1"/>
</dbReference>
<evidence type="ECO:0000256" key="10">
    <source>
        <dbReference type="SAM" id="Phobius"/>
    </source>
</evidence>
<keyword evidence="4 10" id="KW-0812">Transmembrane</keyword>
<evidence type="ECO:0000313" key="14">
    <source>
        <dbReference type="EMBL" id="KAB7884912.1"/>
    </source>
</evidence>
<feature type="transmembrane region" description="Helical" evidence="10">
    <location>
        <begin position="286"/>
        <end position="304"/>
    </location>
</feature>
<evidence type="ECO:0000256" key="7">
    <source>
        <dbReference type="ARBA" id="ARBA00022840"/>
    </source>
</evidence>
<dbReference type="AlphaFoldDB" id="A0A6L4WNP7"/>
<comment type="subcellular location">
    <subcellularLocation>
        <location evidence="1">Cell membrane</location>
        <topology evidence="1">Multi-pass membrane protein</topology>
    </subcellularLocation>
</comment>
<dbReference type="InterPro" id="IPR017871">
    <property type="entry name" value="ABC_transporter-like_CS"/>
</dbReference>
<dbReference type="GO" id="GO:0006508">
    <property type="term" value="P:proteolysis"/>
    <property type="evidence" value="ECO:0007669"/>
    <property type="project" value="InterPro"/>
</dbReference>
<feature type="domain" description="Peptidase C39" evidence="13">
    <location>
        <begin position="1"/>
        <end position="115"/>
    </location>
</feature>
<dbReference type="InterPro" id="IPR017750">
    <property type="entry name" value="ATPase_T1SS"/>
</dbReference>
<dbReference type="InterPro" id="IPR011527">
    <property type="entry name" value="ABC1_TM_dom"/>
</dbReference>
<evidence type="ECO:0000256" key="5">
    <source>
        <dbReference type="ARBA" id="ARBA00022741"/>
    </source>
</evidence>
<evidence type="ECO:0000256" key="2">
    <source>
        <dbReference type="ARBA" id="ARBA00022448"/>
    </source>
</evidence>
<dbReference type="NCBIfam" id="TIGR03375">
    <property type="entry name" value="type_I_sec_LssB"/>
    <property type="match status" value="1"/>
</dbReference>
<name>A0A6L4WNP7_9BACT</name>
<dbReference type="CDD" id="cd03245">
    <property type="entry name" value="ABCC_bacteriocin_exporters"/>
    <property type="match status" value="1"/>
</dbReference>
<evidence type="ECO:0000259" key="13">
    <source>
        <dbReference type="PROSITE" id="PS50990"/>
    </source>
</evidence>
<dbReference type="GO" id="GO:0015421">
    <property type="term" value="F:ABC-type oligopeptide transporter activity"/>
    <property type="evidence" value="ECO:0007669"/>
    <property type="project" value="TreeGrafter"/>
</dbReference>
<feature type="transmembrane region" description="Helical" evidence="10">
    <location>
        <begin position="258"/>
        <end position="280"/>
    </location>
</feature>
<gene>
    <name evidence="15" type="ORF">GBG18_13995</name>
    <name evidence="14" type="ORF">GBG19_15100</name>
</gene>
<dbReference type="EMBL" id="WFKJ01000063">
    <property type="protein sequence ID" value="KAB7887394.1"/>
    <property type="molecule type" value="Genomic_DNA"/>
</dbReference>
<evidence type="ECO:0000256" key="6">
    <source>
        <dbReference type="ARBA" id="ARBA00022801"/>
    </source>
</evidence>
<keyword evidence="9 10" id="KW-0472">Membrane</keyword>
<dbReference type="PROSITE" id="PS00211">
    <property type="entry name" value="ABC_TRANSPORTER_1"/>
    <property type="match status" value="1"/>
</dbReference>
<dbReference type="EMBL" id="WFKK01000070">
    <property type="protein sequence ID" value="KAB7884912.1"/>
    <property type="molecule type" value="Genomic_DNA"/>
</dbReference>
<dbReference type="GO" id="GO:0008233">
    <property type="term" value="F:peptidase activity"/>
    <property type="evidence" value="ECO:0007669"/>
    <property type="project" value="InterPro"/>
</dbReference>
<dbReference type="Gene3D" id="3.90.70.10">
    <property type="entry name" value="Cysteine proteinases"/>
    <property type="match status" value="1"/>
</dbReference>
<evidence type="ECO:0000259" key="12">
    <source>
        <dbReference type="PROSITE" id="PS50929"/>
    </source>
</evidence>
<evidence type="ECO:0000256" key="3">
    <source>
        <dbReference type="ARBA" id="ARBA00022475"/>
    </source>
</evidence>
<dbReference type="InterPro" id="IPR003439">
    <property type="entry name" value="ABC_transporter-like_ATP-bd"/>
</dbReference>
<dbReference type="GO" id="GO:0005524">
    <property type="term" value="F:ATP binding"/>
    <property type="evidence" value="ECO:0007669"/>
    <property type="project" value="UniProtKB-KW"/>
</dbReference>
<keyword evidence="16" id="KW-1185">Reference proteome</keyword>
<keyword evidence="3" id="KW-1003">Cell membrane</keyword>
<evidence type="ECO:0000256" key="9">
    <source>
        <dbReference type="ARBA" id="ARBA00023136"/>
    </source>
</evidence>
<protein>
    <submittedName>
        <fullName evidence="14">Type I secretion system permease/ATPase</fullName>
    </submittedName>
</protein>
<organism evidence="14 17">
    <name type="scientific">Poseidonibacter ostreae</name>
    <dbReference type="NCBI Taxonomy" id="2654171"/>
    <lineage>
        <taxon>Bacteria</taxon>
        <taxon>Pseudomonadati</taxon>
        <taxon>Campylobacterota</taxon>
        <taxon>Epsilonproteobacteria</taxon>
        <taxon>Campylobacterales</taxon>
        <taxon>Arcobacteraceae</taxon>
        <taxon>Poseidonibacter</taxon>
    </lineage>
</organism>
<dbReference type="CDD" id="cd18587">
    <property type="entry name" value="ABC_6TM_LapB_like"/>
    <property type="match status" value="1"/>
</dbReference>
<dbReference type="Pfam" id="PF00664">
    <property type="entry name" value="ABC_membrane"/>
    <property type="match status" value="1"/>
</dbReference>
<reference evidence="16 17" key="1">
    <citation type="submission" date="2019-10" db="EMBL/GenBank/DDBJ databases">
        <title>Poseidonibacter ostreae sp. nov., isolated from the gut of the Ostrea denselamellosa.</title>
        <authorList>
            <person name="Choi A."/>
        </authorList>
    </citation>
    <scope>NUCLEOTIDE SEQUENCE [LARGE SCALE GENOMIC DNA]</scope>
    <source>
        <strain evidence="14 17">SJOD-M-33</strain>
        <strain evidence="15 16">SJOD-M-5</strain>
    </source>
</reference>
<dbReference type="SMART" id="SM00382">
    <property type="entry name" value="AAA"/>
    <property type="match status" value="1"/>
</dbReference>
<feature type="domain" description="ABC transmembrane type-1" evidence="12">
    <location>
        <begin position="150"/>
        <end position="430"/>
    </location>
</feature>
<evidence type="ECO:0000313" key="15">
    <source>
        <dbReference type="EMBL" id="KAB7887394.1"/>
    </source>
</evidence>
<dbReference type="Gene3D" id="1.20.1560.10">
    <property type="entry name" value="ABC transporter type 1, transmembrane domain"/>
    <property type="match status" value="1"/>
</dbReference>
<dbReference type="SUPFAM" id="SSF52540">
    <property type="entry name" value="P-loop containing nucleoside triphosphate hydrolases"/>
    <property type="match status" value="1"/>
</dbReference>
<dbReference type="PANTHER" id="PTHR43394">
    <property type="entry name" value="ATP-DEPENDENT PERMEASE MDL1, MITOCHONDRIAL"/>
    <property type="match status" value="1"/>
</dbReference>
<comment type="caution">
    <text evidence="14">The sequence shown here is derived from an EMBL/GenBank/DDBJ whole genome shotgun (WGS) entry which is preliminary data.</text>
</comment>
<evidence type="ECO:0000256" key="8">
    <source>
        <dbReference type="ARBA" id="ARBA00022989"/>
    </source>
</evidence>
<dbReference type="Pfam" id="PF00005">
    <property type="entry name" value="ABC_tran"/>
    <property type="match status" value="1"/>
</dbReference>
<dbReference type="InterPro" id="IPR003593">
    <property type="entry name" value="AAA+_ATPase"/>
</dbReference>
<proteinExistence type="predicted"/>
<dbReference type="InterPro" id="IPR027417">
    <property type="entry name" value="P-loop_NTPase"/>
</dbReference>
<dbReference type="InterPro" id="IPR005074">
    <property type="entry name" value="Peptidase_C39"/>
</dbReference>
<dbReference type="RefSeq" id="WP_152192060.1">
    <property type="nucleotide sequence ID" value="NZ_WFKI01000064.1"/>
</dbReference>
<keyword evidence="5" id="KW-0547">Nucleotide-binding</keyword>
<feature type="transmembrane region" description="Helical" evidence="10">
    <location>
        <begin position="185"/>
        <end position="206"/>
    </location>
</feature>
<dbReference type="InterPro" id="IPR036640">
    <property type="entry name" value="ABC1_TM_sf"/>
</dbReference>
<feature type="transmembrane region" description="Helical" evidence="10">
    <location>
        <begin position="146"/>
        <end position="165"/>
    </location>
</feature>
<evidence type="ECO:0000259" key="11">
    <source>
        <dbReference type="PROSITE" id="PS50893"/>
    </source>
</evidence>
<dbReference type="GO" id="GO:0016887">
    <property type="term" value="F:ATP hydrolysis activity"/>
    <property type="evidence" value="ECO:0007669"/>
    <property type="project" value="InterPro"/>
</dbReference>
<evidence type="ECO:0000256" key="4">
    <source>
        <dbReference type="ARBA" id="ARBA00022692"/>
    </source>
</evidence>
<sequence length="699" mass="77521">MSLLNTLQHTCTLFGITISKEALIDGLTIKDNDIDIITFEKAANKAGIKTRKSHLKKFEDKFLPLILILNEGKVCIVKEIYEDRASVCFVEESVEEMEISLEELNQRHNGEVILLKKDLKSKSGVYKSLDNAKPKAWFYSILKDNFGIYIQVLLSAVFINLFVLASPLFTMNVYDRVVPNNAVDTLIVMAVGVCIVYFFDMILKIIRSWLIGFAGRKADAKIGTIIFNKLLNLKLTSKPAYSGTFANNLSGFESLREFFTSSTVALIVDLPFTFLFIWVIYFIGGAMAIVPVVTLIVGLAIAFLSQAPQRRYIQEAFLHDQFKQGLLLETITGLETVKSTGLHARMRSMWEESIDVLAHVNEKSHFLNSSINYILAFLNGISSVAIISIGVLGVSNGEITMGAIIAASLLNGRISAPVTQIVSLMVRLERSMLSLSVLNNFMKMPVEKDEFKTYLSRPDLKGELLFKNVQFRYNEESISVLNDLNLKINPNEKVAIIGRIGSGKSTLAKLAMNLYDPTDGSVLIDGTSASQIEPADLRKSIGYMPQDNFLFMGTIKDNITSGTNFIDDEKLIAAAKLSGVDNFTVNHEMGFDLEVGERGDGLSGGEKQAVALARAVVHEPNILVLDEPTSQMDNMTEAGIISRLQEFCQNRTLILITHKFSLLPLVDRIIIVDNGRVVDDGPKNVILEKLHKGKVRVNA</sequence>
<evidence type="ECO:0000313" key="16">
    <source>
        <dbReference type="Proteomes" id="UP000461010"/>
    </source>
</evidence>
<evidence type="ECO:0000256" key="1">
    <source>
        <dbReference type="ARBA" id="ARBA00004651"/>
    </source>
</evidence>
<dbReference type="Gene3D" id="3.40.50.300">
    <property type="entry name" value="P-loop containing nucleotide triphosphate hydrolases"/>
    <property type="match status" value="1"/>
</dbReference>
<dbReference type="GO" id="GO:0005886">
    <property type="term" value="C:plasma membrane"/>
    <property type="evidence" value="ECO:0007669"/>
    <property type="project" value="UniProtKB-SubCell"/>
</dbReference>
<keyword evidence="7" id="KW-0067">ATP-binding</keyword>
<dbReference type="Proteomes" id="UP000461010">
    <property type="component" value="Unassembled WGS sequence"/>
</dbReference>
<dbReference type="PANTHER" id="PTHR43394:SF1">
    <property type="entry name" value="ATP-BINDING CASSETTE SUB-FAMILY B MEMBER 10, MITOCHONDRIAL"/>
    <property type="match status" value="1"/>
</dbReference>
<dbReference type="SUPFAM" id="SSF90123">
    <property type="entry name" value="ABC transporter transmembrane region"/>
    <property type="match status" value="1"/>
</dbReference>
<feature type="domain" description="ABC transporter" evidence="11">
    <location>
        <begin position="464"/>
        <end position="699"/>
    </location>
</feature>
<keyword evidence="6" id="KW-0378">Hydrolase</keyword>
<keyword evidence="8 10" id="KW-1133">Transmembrane helix</keyword>
<dbReference type="Proteomes" id="UP000472839">
    <property type="component" value="Unassembled WGS sequence"/>
</dbReference>
<accession>A0A6L4WNP7</accession>
<evidence type="ECO:0000313" key="17">
    <source>
        <dbReference type="Proteomes" id="UP000472839"/>
    </source>
</evidence>
<keyword evidence="2" id="KW-0813">Transport</keyword>
<dbReference type="InterPro" id="IPR039421">
    <property type="entry name" value="Type_1_exporter"/>
</dbReference>
<feature type="transmembrane region" description="Helical" evidence="10">
    <location>
        <begin position="373"/>
        <end position="393"/>
    </location>
</feature>
<dbReference type="FunFam" id="3.40.50.300:FF:000299">
    <property type="entry name" value="ABC transporter ATP-binding protein/permease"/>
    <property type="match status" value="1"/>
</dbReference>
<dbReference type="PROSITE" id="PS50990">
    <property type="entry name" value="PEPTIDASE_C39"/>
    <property type="match status" value="1"/>
</dbReference>
<dbReference type="PROSITE" id="PS50893">
    <property type="entry name" value="ABC_TRANSPORTER_2"/>
    <property type="match status" value="1"/>
</dbReference>